<organism evidence="1 2">
    <name type="scientific">Halogeometricum borinquense</name>
    <dbReference type="NCBI Taxonomy" id="60847"/>
    <lineage>
        <taxon>Archaea</taxon>
        <taxon>Methanobacteriati</taxon>
        <taxon>Methanobacteriota</taxon>
        <taxon>Stenosarchaea group</taxon>
        <taxon>Halobacteria</taxon>
        <taxon>Halobacteriales</taxon>
        <taxon>Haloferacaceae</taxon>
        <taxon>Halogeometricum</taxon>
    </lineage>
</organism>
<dbReference type="AlphaFoldDB" id="A0A6C0UF48"/>
<gene>
    <name evidence="1" type="ORF">G3I44_06625</name>
</gene>
<sequence length="284" mass="33031">MVFRDEFETTKPTHKLVTRNLPDVKDWDEVGWISVENRALTVFMNYGAAVQFQLDPKHGQFETVQRELTRVLEPNRLFAGSEEEYRATLPNDRELVQSLLTVTTGDTDEPIDRAFYLDAFAVVTEQSWVYRSVPHHFHVREINATGHAGLLEELRESLADVRGSTVVPFEGLISWEADSTQYELVWDALRQSDGGEGYVSYDLERLKHAAMHPQEHSLVFEWESASGEPLLRRAFWRFFDPETATPPRRIVVPDRLRRREVLSAFRRLRRDLDYQYTVEADSTE</sequence>
<name>A0A6C0UF48_9EURY</name>
<dbReference type="EMBL" id="CP048739">
    <property type="protein sequence ID" value="QIB73995.1"/>
    <property type="molecule type" value="Genomic_DNA"/>
</dbReference>
<evidence type="ECO:0000313" key="1">
    <source>
        <dbReference type="EMBL" id="QIB73995.1"/>
    </source>
</evidence>
<accession>A0A6C0UF48</accession>
<dbReference type="RefSeq" id="WP_163485966.1">
    <property type="nucleotide sequence ID" value="NZ_CP048739.1"/>
</dbReference>
<reference evidence="1 2" key="1">
    <citation type="submission" date="2020-02" db="EMBL/GenBank/DDBJ databases">
        <title>Whole genome sequence of Halogeometricum borinquense strain wsp4.</title>
        <authorList>
            <person name="Verma D.K."/>
            <person name="Gopal K."/>
            <person name="Prasad E.S."/>
        </authorList>
    </citation>
    <scope>NUCLEOTIDE SEQUENCE [LARGE SCALE GENOMIC DNA]</scope>
    <source>
        <strain evidence="2">wsp4</strain>
    </source>
</reference>
<dbReference type="Proteomes" id="UP000465846">
    <property type="component" value="Chromosome"/>
</dbReference>
<evidence type="ECO:0000313" key="2">
    <source>
        <dbReference type="Proteomes" id="UP000465846"/>
    </source>
</evidence>
<proteinExistence type="predicted"/>
<dbReference type="GeneID" id="44079060"/>
<protein>
    <submittedName>
        <fullName evidence="1">Uncharacterized protein</fullName>
    </submittedName>
</protein>